<reference evidence="2 3" key="1">
    <citation type="submission" date="2015-04" db="EMBL/GenBank/DDBJ databases">
        <title>Complete genome sequence of Schizopora paradoxa KUC8140, a cosmopolitan wood degrader in East Asia.</title>
        <authorList>
            <consortium name="DOE Joint Genome Institute"/>
            <person name="Min B."/>
            <person name="Park H."/>
            <person name="Jang Y."/>
            <person name="Kim J.-J."/>
            <person name="Kim K.H."/>
            <person name="Pangilinan J."/>
            <person name="Lipzen A."/>
            <person name="Riley R."/>
            <person name="Grigoriev I.V."/>
            <person name="Spatafora J.W."/>
            <person name="Choi I.-G."/>
        </authorList>
    </citation>
    <scope>NUCLEOTIDE SEQUENCE [LARGE SCALE GENOMIC DNA]</scope>
    <source>
        <strain evidence="2 3">KUC8140</strain>
    </source>
</reference>
<evidence type="ECO:0000256" key="1">
    <source>
        <dbReference type="SAM" id="SignalP"/>
    </source>
</evidence>
<name>A0A0H2RKM5_9AGAM</name>
<feature type="signal peptide" evidence="1">
    <location>
        <begin position="1"/>
        <end position="16"/>
    </location>
</feature>
<evidence type="ECO:0008006" key="4">
    <source>
        <dbReference type="Google" id="ProtNLM"/>
    </source>
</evidence>
<keyword evidence="3" id="KW-1185">Reference proteome</keyword>
<evidence type="ECO:0000313" key="2">
    <source>
        <dbReference type="EMBL" id="KLO12192.1"/>
    </source>
</evidence>
<dbReference type="Proteomes" id="UP000053477">
    <property type="component" value="Unassembled WGS sequence"/>
</dbReference>
<gene>
    <name evidence="2" type="ORF">SCHPADRAFT_429979</name>
</gene>
<keyword evidence="1" id="KW-0732">Signal</keyword>
<proteinExistence type="predicted"/>
<dbReference type="EMBL" id="KQ085982">
    <property type="protein sequence ID" value="KLO12192.1"/>
    <property type="molecule type" value="Genomic_DNA"/>
</dbReference>
<organism evidence="2 3">
    <name type="scientific">Schizopora paradoxa</name>
    <dbReference type="NCBI Taxonomy" id="27342"/>
    <lineage>
        <taxon>Eukaryota</taxon>
        <taxon>Fungi</taxon>
        <taxon>Dikarya</taxon>
        <taxon>Basidiomycota</taxon>
        <taxon>Agaricomycotina</taxon>
        <taxon>Agaricomycetes</taxon>
        <taxon>Hymenochaetales</taxon>
        <taxon>Schizoporaceae</taxon>
        <taxon>Schizopora</taxon>
    </lineage>
</organism>
<accession>A0A0H2RKM5</accession>
<dbReference type="AlphaFoldDB" id="A0A0H2RKM5"/>
<dbReference type="InParanoid" id="A0A0H2RKM5"/>
<protein>
    <recommendedName>
        <fullName evidence="4">Secreted protein</fullName>
    </recommendedName>
</protein>
<feature type="chain" id="PRO_5005201586" description="Secreted protein" evidence="1">
    <location>
        <begin position="17"/>
        <end position="105"/>
    </location>
</feature>
<evidence type="ECO:0000313" key="3">
    <source>
        <dbReference type="Proteomes" id="UP000053477"/>
    </source>
</evidence>
<sequence length="105" mass="12071">MHTILLSFLHLYIIAAFFGSLPFSLRCRCNCYSKLSRCFFRFCFMRICTSSQLQLHLNFCCIITTLSFPFLHPVSKSPFLLPLPSSCLRCCVRGCRSERVVCVDG</sequence>